<feature type="domain" description="2Fe-2S ferredoxin-type" evidence="7">
    <location>
        <begin position="2"/>
        <end position="105"/>
    </location>
</feature>
<accession>A0A0A1W509</accession>
<evidence type="ECO:0000313" key="9">
    <source>
        <dbReference type="Proteomes" id="UP000032305"/>
    </source>
</evidence>
<dbReference type="PROSITE" id="PS51085">
    <property type="entry name" value="2FE2S_FER_2"/>
    <property type="match status" value="1"/>
</dbReference>
<dbReference type="EMBL" id="BBPI01000018">
    <property type="protein sequence ID" value="GAL99993.1"/>
    <property type="molecule type" value="Genomic_DNA"/>
</dbReference>
<sequence>MPKLIVVTRDGEEREIDGEAGLSVMEVIRDAGVDELLALCGGCCSCATCHVHVDPAFADTLPALGPDEDDLLDSTSDRDATSRLSCQLPFGAAQDGMRVRIAAED</sequence>
<reference evidence="8 9" key="1">
    <citation type="submission" date="2014-11" db="EMBL/GenBank/DDBJ databases">
        <title>Whole genome shotgun sequence of Sphingomonas parapaucimobilis NBRC 15100.</title>
        <authorList>
            <person name="Katano-Makiyama Y."/>
            <person name="Hosoyama A."/>
            <person name="Hashimoto M."/>
            <person name="Hosoyama Y."/>
            <person name="Noguchi M."/>
            <person name="Numata M."/>
            <person name="Tsuchikane K."/>
            <person name="Hirakata S."/>
            <person name="Uohara A."/>
            <person name="Shimodaira J."/>
            <person name="Ohji S."/>
            <person name="Ichikawa N."/>
            <person name="Kimura A."/>
            <person name="Yamazoe A."/>
            <person name="Fujita N."/>
        </authorList>
    </citation>
    <scope>NUCLEOTIDE SEQUENCE [LARGE SCALE GENOMIC DNA]</scope>
    <source>
        <strain evidence="8 9">NBRC 15100</strain>
    </source>
</reference>
<keyword evidence="5" id="KW-0411">Iron-sulfur</keyword>
<dbReference type="SUPFAM" id="SSF54292">
    <property type="entry name" value="2Fe-2S ferredoxin-like"/>
    <property type="match status" value="1"/>
</dbReference>
<organism evidence="8 9">
    <name type="scientific">Sphingomonas parapaucimobilis NBRC 15100</name>
    <dbReference type="NCBI Taxonomy" id="1219049"/>
    <lineage>
        <taxon>Bacteria</taxon>
        <taxon>Pseudomonadati</taxon>
        <taxon>Pseudomonadota</taxon>
        <taxon>Alphaproteobacteria</taxon>
        <taxon>Sphingomonadales</taxon>
        <taxon>Sphingomonadaceae</taxon>
        <taxon>Sphingomonas</taxon>
    </lineage>
</organism>
<protein>
    <submittedName>
        <fullName evidence="8">Putative ferredoxin</fullName>
    </submittedName>
</protein>
<dbReference type="GO" id="GO:0009055">
    <property type="term" value="F:electron transfer activity"/>
    <property type="evidence" value="ECO:0007669"/>
    <property type="project" value="TreeGrafter"/>
</dbReference>
<dbReference type="eggNOG" id="COG0633">
    <property type="taxonomic scope" value="Bacteria"/>
</dbReference>
<dbReference type="PANTHER" id="PTHR23426:SF65">
    <property type="entry name" value="FERREDOXIN-2, MITOCHONDRIAL"/>
    <property type="match status" value="1"/>
</dbReference>
<dbReference type="AlphaFoldDB" id="A0A0A1W509"/>
<dbReference type="Proteomes" id="UP000032305">
    <property type="component" value="Unassembled WGS sequence"/>
</dbReference>
<dbReference type="GO" id="GO:0051537">
    <property type="term" value="F:2 iron, 2 sulfur cluster binding"/>
    <property type="evidence" value="ECO:0007669"/>
    <property type="project" value="UniProtKB-KW"/>
</dbReference>
<evidence type="ECO:0000256" key="6">
    <source>
        <dbReference type="ARBA" id="ARBA00034078"/>
    </source>
</evidence>
<dbReference type="InterPro" id="IPR001055">
    <property type="entry name" value="Adrenodoxin-like"/>
</dbReference>
<keyword evidence="4" id="KW-0408">Iron</keyword>
<comment type="cofactor">
    <cofactor evidence="6">
        <name>[2Fe-2S] cluster</name>
        <dbReference type="ChEBI" id="CHEBI:190135"/>
    </cofactor>
</comment>
<dbReference type="RefSeq" id="WP_042484328.1">
    <property type="nucleotide sequence ID" value="NZ_BBPI01000018.1"/>
</dbReference>
<evidence type="ECO:0000313" key="8">
    <source>
        <dbReference type="EMBL" id="GAL99993.1"/>
    </source>
</evidence>
<comment type="caution">
    <text evidence="8">The sequence shown here is derived from an EMBL/GenBank/DDBJ whole genome shotgun (WGS) entry which is preliminary data.</text>
</comment>
<proteinExistence type="inferred from homology"/>
<keyword evidence="9" id="KW-1185">Reference proteome</keyword>
<dbReference type="GO" id="GO:0046872">
    <property type="term" value="F:metal ion binding"/>
    <property type="evidence" value="ECO:0007669"/>
    <property type="project" value="UniProtKB-KW"/>
</dbReference>
<dbReference type="Pfam" id="PF00111">
    <property type="entry name" value="Fer2"/>
    <property type="match status" value="1"/>
</dbReference>
<dbReference type="Gene3D" id="3.10.20.30">
    <property type="match status" value="1"/>
</dbReference>
<evidence type="ECO:0000256" key="1">
    <source>
        <dbReference type="ARBA" id="ARBA00010914"/>
    </source>
</evidence>
<evidence type="ECO:0000256" key="2">
    <source>
        <dbReference type="ARBA" id="ARBA00022714"/>
    </source>
</evidence>
<dbReference type="InterPro" id="IPR001041">
    <property type="entry name" value="2Fe-2S_ferredoxin-type"/>
</dbReference>
<evidence type="ECO:0000256" key="4">
    <source>
        <dbReference type="ARBA" id="ARBA00023004"/>
    </source>
</evidence>
<dbReference type="PRINTS" id="PR00355">
    <property type="entry name" value="ADRENODOXIN"/>
</dbReference>
<gene>
    <name evidence="8" type="ORF">SP5_018_00230</name>
</gene>
<dbReference type="InterPro" id="IPR012675">
    <property type="entry name" value="Beta-grasp_dom_sf"/>
</dbReference>
<evidence type="ECO:0000256" key="3">
    <source>
        <dbReference type="ARBA" id="ARBA00022723"/>
    </source>
</evidence>
<keyword evidence="2" id="KW-0001">2Fe-2S</keyword>
<dbReference type="GO" id="GO:0140647">
    <property type="term" value="P:P450-containing electron transport chain"/>
    <property type="evidence" value="ECO:0007669"/>
    <property type="project" value="InterPro"/>
</dbReference>
<dbReference type="OrthoDB" id="9799640at2"/>
<keyword evidence="3" id="KW-0479">Metal-binding</keyword>
<dbReference type="CDD" id="cd00207">
    <property type="entry name" value="fer2"/>
    <property type="match status" value="1"/>
</dbReference>
<dbReference type="InterPro" id="IPR036010">
    <property type="entry name" value="2Fe-2S_ferredoxin-like_sf"/>
</dbReference>
<comment type="similarity">
    <text evidence="1">Belongs to the adrenodoxin/putidaredoxin family.</text>
</comment>
<evidence type="ECO:0000256" key="5">
    <source>
        <dbReference type="ARBA" id="ARBA00023014"/>
    </source>
</evidence>
<dbReference type="PANTHER" id="PTHR23426">
    <property type="entry name" value="FERREDOXIN/ADRENODOXIN"/>
    <property type="match status" value="1"/>
</dbReference>
<name>A0A0A1W509_9SPHN</name>
<evidence type="ECO:0000259" key="7">
    <source>
        <dbReference type="PROSITE" id="PS51085"/>
    </source>
</evidence>